<dbReference type="PANTHER" id="PTHR13351">
    <property type="entry name" value="RENIN RECEPTOR"/>
    <property type="match status" value="1"/>
</dbReference>
<feature type="transmembrane region" description="Helical" evidence="12">
    <location>
        <begin position="296"/>
        <end position="316"/>
    </location>
</feature>
<name>A0A9P0FJ97_BRAAE</name>
<dbReference type="InterPro" id="IPR056780">
    <property type="entry name" value="Renin_r_C"/>
</dbReference>
<organism evidence="16 17">
    <name type="scientific">Brassicogethes aeneus</name>
    <name type="common">Rape pollen beetle</name>
    <name type="synonym">Meligethes aeneus</name>
    <dbReference type="NCBI Taxonomy" id="1431903"/>
    <lineage>
        <taxon>Eukaryota</taxon>
        <taxon>Metazoa</taxon>
        <taxon>Ecdysozoa</taxon>
        <taxon>Arthropoda</taxon>
        <taxon>Hexapoda</taxon>
        <taxon>Insecta</taxon>
        <taxon>Pterygota</taxon>
        <taxon>Neoptera</taxon>
        <taxon>Endopterygota</taxon>
        <taxon>Coleoptera</taxon>
        <taxon>Polyphaga</taxon>
        <taxon>Cucujiformia</taxon>
        <taxon>Nitidulidae</taxon>
        <taxon>Meligethinae</taxon>
        <taxon>Brassicogethes</taxon>
    </lineage>
</organism>
<dbReference type="GO" id="GO:0005789">
    <property type="term" value="C:endoplasmic reticulum membrane"/>
    <property type="evidence" value="ECO:0007669"/>
    <property type="project" value="UniProtKB-SubCell"/>
</dbReference>
<dbReference type="GO" id="GO:0009897">
    <property type="term" value="C:external side of plasma membrane"/>
    <property type="evidence" value="ECO:0007669"/>
    <property type="project" value="TreeGrafter"/>
</dbReference>
<keyword evidence="7 13" id="KW-0732">Signal</keyword>
<keyword evidence="10 12" id="KW-0472">Membrane</keyword>
<evidence type="ECO:0000259" key="15">
    <source>
        <dbReference type="Pfam" id="PF25294"/>
    </source>
</evidence>
<evidence type="ECO:0000256" key="13">
    <source>
        <dbReference type="SAM" id="SignalP"/>
    </source>
</evidence>
<feature type="signal peptide" evidence="13">
    <location>
        <begin position="1"/>
        <end position="17"/>
    </location>
</feature>
<evidence type="ECO:0000256" key="10">
    <source>
        <dbReference type="ARBA" id="ARBA00023136"/>
    </source>
</evidence>
<keyword evidence="8" id="KW-0256">Endoplasmic reticulum</keyword>
<protein>
    <recommendedName>
        <fullName evidence="18">Renin receptor</fullName>
    </recommendedName>
</protein>
<dbReference type="EMBL" id="OV121137">
    <property type="protein sequence ID" value="CAH0559313.1"/>
    <property type="molecule type" value="Genomic_DNA"/>
</dbReference>
<feature type="domain" description="Renin receptor-like C-terminal transmembrane spanning segment" evidence="14">
    <location>
        <begin position="264"/>
        <end position="337"/>
    </location>
</feature>
<comment type="subcellular location">
    <subcellularLocation>
        <location evidence="2">Cell membrane</location>
        <topology evidence="2">Single-pass type I membrane protein</topology>
    </subcellularLocation>
    <subcellularLocation>
        <location evidence="1">Endoplasmic reticulum membrane</location>
        <topology evidence="1">Single-pass type I membrane protein</topology>
    </subcellularLocation>
    <subcellularLocation>
        <location evidence="3">Vesicle</location>
    </subcellularLocation>
</comment>
<feature type="domain" description="Renin receptor N-terminal" evidence="15">
    <location>
        <begin position="18"/>
        <end position="252"/>
    </location>
</feature>
<keyword evidence="11" id="KW-0675">Receptor</keyword>
<keyword evidence="9 12" id="KW-1133">Transmembrane helix</keyword>
<evidence type="ECO:0000256" key="12">
    <source>
        <dbReference type="SAM" id="Phobius"/>
    </source>
</evidence>
<keyword evidence="4" id="KW-1003">Cell membrane</keyword>
<dbReference type="Pfam" id="PF25294">
    <property type="entry name" value="RENR_N"/>
    <property type="match status" value="1"/>
</dbReference>
<feature type="chain" id="PRO_5040135642" description="Renin receptor" evidence="13">
    <location>
        <begin position="18"/>
        <end position="338"/>
    </location>
</feature>
<sequence>MNKIVIFCSVLIATVYAKGEFTVLHHPSSVILKGHDHLKETALPEVYSAVLGYSTEHNTNWQGLYIDDPFHLAQAVFTVVVDGVSDIGQQKGHHFPLKTNDDDARVFRVLEKRVLERNPESDTNLVSVDLSNGLEELNKYTIFQDIKSDKPKKTHHNYLKWSVDEDRQFLTELNLLKIIADKIEEGAIEVDSIPDVFWFKFTALNALTSLYGDNSTVVKEAKQLLNEAILHLNAAAHKAYKGAVFVNVITSDAIHTRRARDVLAADAPKTIDPKAPTIDHNLAKNYSEDYPVIFNMMLWFTVVMIFSLLAICLAIANMDPGRDSIIYRMTSTRMKKDN</sequence>
<evidence type="ECO:0000256" key="2">
    <source>
        <dbReference type="ARBA" id="ARBA00004251"/>
    </source>
</evidence>
<keyword evidence="17" id="KW-1185">Reference proteome</keyword>
<evidence type="ECO:0000256" key="1">
    <source>
        <dbReference type="ARBA" id="ARBA00004115"/>
    </source>
</evidence>
<evidence type="ECO:0000256" key="11">
    <source>
        <dbReference type="ARBA" id="ARBA00023170"/>
    </source>
</evidence>
<evidence type="ECO:0000256" key="8">
    <source>
        <dbReference type="ARBA" id="ARBA00022824"/>
    </source>
</evidence>
<evidence type="ECO:0000256" key="3">
    <source>
        <dbReference type="ARBA" id="ARBA00004373"/>
    </source>
</evidence>
<keyword evidence="6 12" id="KW-0812">Transmembrane</keyword>
<dbReference type="GO" id="GO:0030177">
    <property type="term" value="P:positive regulation of Wnt signaling pathway"/>
    <property type="evidence" value="ECO:0007669"/>
    <property type="project" value="TreeGrafter"/>
</dbReference>
<keyword evidence="5" id="KW-0165">Cleavage on pair of basic residues</keyword>
<dbReference type="OrthoDB" id="7866065at2759"/>
<evidence type="ECO:0000256" key="7">
    <source>
        <dbReference type="ARBA" id="ARBA00022729"/>
    </source>
</evidence>
<dbReference type="AlphaFoldDB" id="A0A9P0FJ97"/>
<dbReference type="InterPro" id="IPR057318">
    <property type="entry name" value="RENR_N"/>
</dbReference>
<evidence type="ECO:0000313" key="16">
    <source>
        <dbReference type="EMBL" id="CAH0559313.1"/>
    </source>
</evidence>
<evidence type="ECO:0000256" key="5">
    <source>
        <dbReference type="ARBA" id="ARBA00022685"/>
    </source>
</evidence>
<evidence type="ECO:0000313" key="17">
    <source>
        <dbReference type="Proteomes" id="UP001154078"/>
    </source>
</evidence>
<dbReference type="InterPro" id="IPR012493">
    <property type="entry name" value="Renin_rcpt"/>
</dbReference>
<gene>
    <name evidence="16" type="ORF">MELIAE_LOCUS9424</name>
</gene>
<dbReference type="PANTHER" id="PTHR13351:SF1">
    <property type="entry name" value="RENIN RECEPTOR"/>
    <property type="match status" value="1"/>
</dbReference>
<dbReference type="GO" id="GO:0031982">
    <property type="term" value="C:vesicle"/>
    <property type="evidence" value="ECO:0007669"/>
    <property type="project" value="UniProtKB-SubCell"/>
</dbReference>
<dbReference type="GO" id="GO:0038023">
    <property type="term" value="F:signaling receptor activity"/>
    <property type="evidence" value="ECO:0007669"/>
    <property type="project" value="InterPro"/>
</dbReference>
<evidence type="ECO:0000259" key="14">
    <source>
        <dbReference type="Pfam" id="PF07850"/>
    </source>
</evidence>
<evidence type="ECO:0000256" key="9">
    <source>
        <dbReference type="ARBA" id="ARBA00022989"/>
    </source>
</evidence>
<accession>A0A9P0FJ97</accession>
<dbReference type="Proteomes" id="UP001154078">
    <property type="component" value="Chromosome 6"/>
</dbReference>
<dbReference type="Pfam" id="PF07850">
    <property type="entry name" value="Renin_r"/>
    <property type="match status" value="1"/>
</dbReference>
<evidence type="ECO:0000256" key="6">
    <source>
        <dbReference type="ARBA" id="ARBA00022692"/>
    </source>
</evidence>
<evidence type="ECO:0008006" key="18">
    <source>
        <dbReference type="Google" id="ProtNLM"/>
    </source>
</evidence>
<proteinExistence type="predicted"/>
<dbReference type="GO" id="GO:0098588">
    <property type="term" value="C:bounding membrane of organelle"/>
    <property type="evidence" value="ECO:0007669"/>
    <property type="project" value="UniProtKB-ARBA"/>
</dbReference>
<evidence type="ECO:0000256" key="4">
    <source>
        <dbReference type="ARBA" id="ARBA00022475"/>
    </source>
</evidence>
<reference evidence="16" key="1">
    <citation type="submission" date="2021-12" db="EMBL/GenBank/DDBJ databases">
        <authorList>
            <person name="King R."/>
        </authorList>
    </citation>
    <scope>NUCLEOTIDE SEQUENCE</scope>
</reference>